<feature type="transmembrane region" description="Helical" evidence="6">
    <location>
        <begin position="230"/>
        <end position="249"/>
    </location>
</feature>
<comment type="caution">
    <text evidence="8">The sequence shown here is derived from an EMBL/GenBank/DDBJ whole genome shotgun (WGS) entry which is preliminary data.</text>
</comment>
<feature type="transmembrane region" description="Helical" evidence="6">
    <location>
        <begin position="319"/>
        <end position="341"/>
    </location>
</feature>
<accession>A0A5M6ICN5</accession>
<dbReference type="GO" id="GO:0008273">
    <property type="term" value="F:calcium, potassium:sodium antiporter activity"/>
    <property type="evidence" value="ECO:0007669"/>
    <property type="project" value="TreeGrafter"/>
</dbReference>
<organism evidence="8 9">
    <name type="scientific">Roseospira marina</name>
    <dbReference type="NCBI Taxonomy" id="140057"/>
    <lineage>
        <taxon>Bacteria</taxon>
        <taxon>Pseudomonadati</taxon>
        <taxon>Pseudomonadota</taxon>
        <taxon>Alphaproteobacteria</taxon>
        <taxon>Rhodospirillales</taxon>
        <taxon>Rhodospirillaceae</taxon>
        <taxon>Roseospira</taxon>
    </lineage>
</organism>
<evidence type="ECO:0000256" key="6">
    <source>
        <dbReference type="SAM" id="Phobius"/>
    </source>
</evidence>
<reference evidence="8 9" key="1">
    <citation type="submission" date="2019-09" db="EMBL/GenBank/DDBJ databases">
        <title>Genome sequence of Roseospira marina, one of the more divergent members of the non-sulfur purple photosynthetic bacterial family, the Rhodospirillaceae.</title>
        <authorList>
            <person name="Meyer T."/>
            <person name="Kyndt J."/>
        </authorList>
    </citation>
    <scope>NUCLEOTIDE SEQUENCE [LARGE SCALE GENOMIC DNA]</scope>
    <source>
        <strain evidence="8 9">DSM 15113</strain>
    </source>
</reference>
<feature type="transmembrane region" description="Helical" evidence="6">
    <location>
        <begin position="45"/>
        <end position="68"/>
    </location>
</feature>
<dbReference type="Gene3D" id="1.20.1420.30">
    <property type="entry name" value="NCX, central ion-binding region"/>
    <property type="match status" value="2"/>
</dbReference>
<feature type="domain" description="Sodium/calcium exchanger membrane region" evidence="7">
    <location>
        <begin position="193"/>
        <end position="339"/>
    </location>
</feature>
<evidence type="ECO:0000256" key="2">
    <source>
        <dbReference type="ARBA" id="ARBA00022692"/>
    </source>
</evidence>
<evidence type="ECO:0000256" key="5">
    <source>
        <dbReference type="SAM" id="MobiDB-lite"/>
    </source>
</evidence>
<feature type="transmembrane region" description="Helical" evidence="6">
    <location>
        <begin position="109"/>
        <end position="128"/>
    </location>
</feature>
<evidence type="ECO:0000256" key="1">
    <source>
        <dbReference type="ARBA" id="ARBA00004141"/>
    </source>
</evidence>
<dbReference type="PANTHER" id="PTHR10846:SF8">
    <property type="entry name" value="INNER MEMBRANE PROTEIN YRBG"/>
    <property type="match status" value="1"/>
</dbReference>
<keyword evidence="9" id="KW-1185">Reference proteome</keyword>
<keyword evidence="2 6" id="KW-0812">Transmembrane</keyword>
<dbReference type="InterPro" id="IPR044880">
    <property type="entry name" value="NCX_ion-bd_dom_sf"/>
</dbReference>
<feature type="region of interest" description="Disordered" evidence="5">
    <location>
        <begin position="165"/>
        <end position="186"/>
    </location>
</feature>
<gene>
    <name evidence="8" type="ORF">F1188_08170</name>
</gene>
<dbReference type="EMBL" id="VWPJ01000006">
    <property type="protein sequence ID" value="KAA5605986.1"/>
    <property type="molecule type" value="Genomic_DNA"/>
</dbReference>
<dbReference type="InterPro" id="IPR004837">
    <property type="entry name" value="NaCa_Exmemb"/>
</dbReference>
<feature type="transmembrane region" description="Helical" evidence="6">
    <location>
        <begin position="74"/>
        <end position="97"/>
    </location>
</feature>
<dbReference type="InterPro" id="IPR004481">
    <property type="entry name" value="K/Na/Ca-exchanger"/>
</dbReference>
<evidence type="ECO:0000256" key="4">
    <source>
        <dbReference type="ARBA" id="ARBA00023136"/>
    </source>
</evidence>
<feature type="transmembrane region" description="Helical" evidence="6">
    <location>
        <begin position="256"/>
        <end position="273"/>
    </location>
</feature>
<dbReference type="AlphaFoldDB" id="A0A5M6ICN5"/>
<evidence type="ECO:0000313" key="9">
    <source>
        <dbReference type="Proteomes" id="UP000324065"/>
    </source>
</evidence>
<evidence type="ECO:0000313" key="8">
    <source>
        <dbReference type="EMBL" id="KAA5605986.1"/>
    </source>
</evidence>
<keyword evidence="4 6" id="KW-0472">Membrane</keyword>
<dbReference type="OrthoDB" id="153124at2"/>
<protein>
    <submittedName>
        <fullName evidence="8">Sodium:calcium antiporter</fullName>
    </submittedName>
</protein>
<dbReference type="PANTHER" id="PTHR10846">
    <property type="entry name" value="SODIUM/POTASSIUM/CALCIUM EXCHANGER"/>
    <property type="match status" value="1"/>
</dbReference>
<dbReference type="Proteomes" id="UP000324065">
    <property type="component" value="Unassembled WGS sequence"/>
</dbReference>
<dbReference type="GO" id="GO:0005886">
    <property type="term" value="C:plasma membrane"/>
    <property type="evidence" value="ECO:0007669"/>
    <property type="project" value="TreeGrafter"/>
</dbReference>
<dbReference type="RefSeq" id="WP_150061917.1">
    <property type="nucleotide sequence ID" value="NZ_JACHII010000002.1"/>
</dbReference>
<proteinExistence type="predicted"/>
<feature type="transmembrane region" description="Helical" evidence="6">
    <location>
        <begin position="293"/>
        <end position="312"/>
    </location>
</feature>
<evidence type="ECO:0000256" key="3">
    <source>
        <dbReference type="ARBA" id="ARBA00022989"/>
    </source>
</evidence>
<sequence length="342" mass="35168">MIDTLSLPVTFGLFGGAGLLIALLGVRMADLADRLGDRTGLGEALIGGILLGLATSLSGVVVSVTAAVDGRPSLAFANAVGGIAAQTAFLAIADLLFRRANMEHAAAEIASVVQAAVLTFMLALPMLAATGPDFTLWGVHPVSVVLVVVYVLGMRTTARVREDPMWHPVTTRETRHDTPDESPDSGGGPWPLLAQFLVLALLLGVSGWVISKTGGRLADELGISETAIGALLTAVATSLPELITTLAAVRRGALQLAIGGIIGGNIFDVLFLSASDIAYRDGSLYHAVGGGDLFWVALGAAMTAVLLLGLVVRERRGIAGIGFESVAMLGLYGLAIGVQAVR</sequence>
<feature type="transmembrane region" description="Helical" evidence="6">
    <location>
        <begin position="192"/>
        <end position="210"/>
    </location>
</feature>
<dbReference type="Pfam" id="PF01699">
    <property type="entry name" value="Na_Ca_ex"/>
    <property type="match status" value="2"/>
</dbReference>
<dbReference type="GO" id="GO:0006874">
    <property type="term" value="P:intracellular calcium ion homeostasis"/>
    <property type="evidence" value="ECO:0007669"/>
    <property type="project" value="TreeGrafter"/>
</dbReference>
<keyword evidence="3 6" id="KW-1133">Transmembrane helix</keyword>
<feature type="compositionally biased region" description="Basic and acidic residues" evidence="5">
    <location>
        <begin position="165"/>
        <end position="179"/>
    </location>
</feature>
<evidence type="ECO:0000259" key="7">
    <source>
        <dbReference type="Pfam" id="PF01699"/>
    </source>
</evidence>
<feature type="transmembrane region" description="Helical" evidence="6">
    <location>
        <begin position="6"/>
        <end position="24"/>
    </location>
</feature>
<dbReference type="GO" id="GO:0005262">
    <property type="term" value="F:calcium channel activity"/>
    <property type="evidence" value="ECO:0007669"/>
    <property type="project" value="TreeGrafter"/>
</dbReference>
<feature type="transmembrane region" description="Helical" evidence="6">
    <location>
        <begin position="134"/>
        <end position="152"/>
    </location>
</feature>
<name>A0A5M6ICN5_9PROT</name>
<feature type="domain" description="Sodium/calcium exchanger membrane region" evidence="7">
    <location>
        <begin position="11"/>
        <end position="152"/>
    </location>
</feature>
<comment type="subcellular location">
    <subcellularLocation>
        <location evidence="1">Membrane</location>
        <topology evidence="1">Multi-pass membrane protein</topology>
    </subcellularLocation>
</comment>